<evidence type="ECO:0000313" key="2">
    <source>
        <dbReference type="EMBL" id="NML73893.1"/>
    </source>
</evidence>
<evidence type="ECO:0000256" key="1">
    <source>
        <dbReference type="SAM" id="Phobius"/>
    </source>
</evidence>
<reference evidence="2 3" key="1">
    <citation type="submission" date="2020-04" db="EMBL/GenBank/DDBJ databases">
        <title>Rhizobium sp. S-51 isolated from soil.</title>
        <authorList>
            <person name="Dahal R.H."/>
        </authorList>
    </citation>
    <scope>NUCLEOTIDE SEQUENCE [LARGE SCALE GENOMIC DNA]</scope>
    <source>
        <strain evidence="2 3">S-51</strain>
    </source>
</reference>
<proteinExistence type="predicted"/>
<protein>
    <submittedName>
        <fullName evidence="2">Uncharacterized protein</fullName>
    </submittedName>
</protein>
<dbReference type="EMBL" id="JABBGK010000001">
    <property type="protein sequence ID" value="NML73893.1"/>
    <property type="molecule type" value="Genomic_DNA"/>
</dbReference>
<keyword evidence="1" id="KW-0812">Transmembrane</keyword>
<organism evidence="2 3">
    <name type="scientific">Rhizobium terricola</name>
    <dbReference type="NCBI Taxonomy" id="2728849"/>
    <lineage>
        <taxon>Bacteria</taxon>
        <taxon>Pseudomonadati</taxon>
        <taxon>Pseudomonadota</taxon>
        <taxon>Alphaproteobacteria</taxon>
        <taxon>Hyphomicrobiales</taxon>
        <taxon>Rhizobiaceae</taxon>
        <taxon>Rhizobium/Agrobacterium group</taxon>
        <taxon>Rhizobium</taxon>
    </lineage>
</organism>
<keyword evidence="1" id="KW-0472">Membrane</keyword>
<gene>
    <name evidence="2" type="ORF">HHL25_07120</name>
</gene>
<feature type="transmembrane region" description="Helical" evidence="1">
    <location>
        <begin position="39"/>
        <end position="60"/>
    </location>
</feature>
<keyword evidence="1" id="KW-1133">Transmembrane helix</keyword>
<name>A0A7Y0AUT5_9HYPH</name>
<evidence type="ECO:0000313" key="3">
    <source>
        <dbReference type="Proteomes" id="UP000541470"/>
    </source>
</evidence>
<accession>A0A7Y0AUT5</accession>
<dbReference type="AlphaFoldDB" id="A0A7Y0AUT5"/>
<feature type="transmembrane region" description="Helical" evidence="1">
    <location>
        <begin position="7"/>
        <end position="33"/>
    </location>
</feature>
<keyword evidence="3" id="KW-1185">Reference proteome</keyword>
<dbReference type="Proteomes" id="UP000541470">
    <property type="component" value="Unassembled WGS sequence"/>
</dbReference>
<dbReference type="RefSeq" id="WP_169588584.1">
    <property type="nucleotide sequence ID" value="NZ_JABBGK010000001.1"/>
</dbReference>
<comment type="caution">
    <text evidence="2">The sequence shown here is derived from an EMBL/GenBank/DDBJ whole genome shotgun (WGS) entry which is preliminary data.</text>
</comment>
<sequence length="79" mass="8762">MKTDTFITICVAMMVNAVIFGIGAITVLSVPMLNENAKYLLPAVVVLAFAIAPFIAWQIAPRLRLRYWRERGKLGPVEA</sequence>